<evidence type="ECO:0000256" key="7">
    <source>
        <dbReference type="ARBA" id="ARBA00022679"/>
    </source>
</evidence>
<evidence type="ECO:0000256" key="3">
    <source>
        <dbReference type="ARBA" id="ARBA00004857"/>
    </source>
</evidence>
<dbReference type="PANTHER" id="PTHR10683:SF31">
    <property type="entry name" value="TRANSALDOLASE"/>
    <property type="match status" value="1"/>
</dbReference>
<name>A0ABZ0ZS47_9ACTN</name>
<evidence type="ECO:0000256" key="8">
    <source>
        <dbReference type="ARBA" id="ARBA00023126"/>
    </source>
</evidence>
<comment type="subcellular location">
    <subcellularLocation>
        <location evidence="2 11">Cytoplasm</location>
    </subcellularLocation>
</comment>
<keyword evidence="6 11" id="KW-0963">Cytoplasm</keyword>
<keyword evidence="7 11" id="KW-0808">Transferase</keyword>
<proteinExistence type="inferred from homology"/>
<keyword evidence="9 11" id="KW-0704">Schiff base</keyword>
<evidence type="ECO:0000256" key="1">
    <source>
        <dbReference type="ARBA" id="ARBA00003518"/>
    </source>
</evidence>
<evidence type="ECO:0000313" key="13">
    <source>
        <dbReference type="EMBL" id="WQQ27127.1"/>
    </source>
</evidence>
<dbReference type="NCBIfam" id="TIGR00876">
    <property type="entry name" value="tal_mycobact"/>
    <property type="match status" value="1"/>
</dbReference>
<evidence type="ECO:0000256" key="11">
    <source>
        <dbReference type="HAMAP-Rule" id="MF_00493"/>
    </source>
</evidence>
<keyword evidence="8 11" id="KW-0570">Pentose shunt</keyword>
<evidence type="ECO:0000256" key="10">
    <source>
        <dbReference type="ARBA" id="ARBA00048810"/>
    </source>
</evidence>
<evidence type="ECO:0000256" key="6">
    <source>
        <dbReference type="ARBA" id="ARBA00022490"/>
    </source>
</evidence>
<evidence type="ECO:0000313" key="14">
    <source>
        <dbReference type="Proteomes" id="UP001327225"/>
    </source>
</evidence>
<dbReference type="InterPro" id="IPR004732">
    <property type="entry name" value="Transaldolase_2"/>
</dbReference>
<dbReference type="HAMAP" id="MF_00493">
    <property type="entry name" value="Transaldolase_2"/>
    <property type="match status" value="1"/>
</dbReference>
<dbReference type="EC" id="2.2.1.2" evidence="5 11"/>
<dbReference type="Gene3D" id="3.20.20.70">
    <property type="entry name" value="Aldolase class I"/>
    <property type="match status" value="1"/>
</dbReference>
<accession>A0ABZ0ZS47</accession>
<evidence type="ECO:0000256" key="2">
    <source>
        <dbReference type="ARBA" id="ARBA00004496"/>
    </source>
</evidence>
<comment type="pathway">
    <text evidence="3 11">Carbohydrate degradation; pentose phosphate pathway; D-glyceraldehyde 3-phosphate and beta-D-fructose 6-phosphate from D-ribose 5-phosphate and D-xylulose 5-phosphate (non-oxidative stage): step 2/3.</text>
</comment>
<evidence type="ECO:0000256" key="4">
    <source>
        <dbReference type="ARBA" id="ARBA00008426"/>
    </source>
</evidence>
<dbReference type="GO" id="GO:0004801">
    <property type="term" value="F:transaldolase activity"/>
    <property type="evidence" value="ECO:0007669"/>
    <property type="project" value="UniProtKB-EC"/>
</dbReference>
<dbReference type="Proteomes" id="UP001327225">
    <property type="component" value="Chromosome"/>
</dbReference>
<comment type="catalytic activity">
    <reaction evidence="10 11">
        <text>D-sedoheptulose 7-phosphate + D-glyceraldehyde 3-phosphate = D-erythrose 4-phosphate + beta-D-fructose 6-phosphate</text>
        <dbReference type="Rhea" id="RHEA:17053"/>
        <dbReference type="ChEBI" id="CHEBI:16897"/>
        <dbReference type="ChEBI" id="CHEBI:57483"/>
        <dbReference type="ChEBI" id="CHEBI:57634"/>
        <dbReference type="ChEBI" id="CHEBI:59776"/>
        <dbReference type="EC" id="2.2.1.2"/>
    </reaction>
</comment>
<dbReference type="InterPro" id="IPR013785">
    <property type="entry name" value="Aldolase_TIM"/>
</dbReference>
<dbReference type="SUPFAM" id="SSF51569">
    <property type="entry name" value="Aldolase"/>
    <property type="match status" value="1"/>
</dbReference>
<evidence type="ECO:0000256" key="9">
    <source>
        <dbReference type="ARBA" id="ARBA00023270"/>
    </source>
</evidence>
<dbReference type="InterPro" id="IPR001585">
    <property type="entry name" value="TAL/FSA"/>
</dbReference>
<dbReference type="NCBIfam" id="NF002881">
    <property type="entry name" value="PRK03343.1"/>
    <property type="match status" value="1"/>
</dbReference>
<feature type="region of interest" description="Disordered" evidence="12">
    <location>
        <begin position="1"/>
        <end position="38"/>
    </location>
</feature>
<dbReference type="PIRSF" id="PIRSF036915">
    <property type="entry name" value="Trnald_Bac_Plnt"/>
    <property type="match status" value="1"/>
</dbReference>
<reference evidence="14" key="1">
    <citation type="submission" date="2023-12" db="EMBL/GenBank/DDBJ databases">
        <title>Novel species in genus Nocardioides.</title>
        <authorList>
            <person name="Zhou H."/>
        </authorList>
    </citation>
    <scope>NUCLEOTIDE SEQUENCE [LARGE SCALE GENOMIC DNA]</scope>
    <source>
        <strain evidence="14">HM61</strain>
    </source>
</reference>
<dbReference type="PROSITE" id="PS00958">
    <property type="entry name" value="TRANSALDOLASE_2"/>
    <property type="match status" value="1"/>
</dbReference>
<comment type="function">
    <text evidence="1 11">Transaldolase is important for the balance of metabolites in the pentose-phosphate pathway.</text>
</comment>
<dbReference type="CDD" id="cd00955">
    <property type="entry name" value="Transaldolase_like"/>
    <property type="match status" value="1"/>
</dbReference>
<feature type="active site" description="Schiff-base intermediate with substrate" evidence="11">
    <location>
        <position position="180"/>
    </location>
</feature>
<dbReference type="PANTHER" id="PTHR10683">
    <property type="entry name" value="TRANSALDOLASE"/>
    <property type="match status" value="1"/>
</dbReference>
<protein>
    <recommendedName>
        <fullName evidence="5 11">Transaldolase</fullName>
        <ecNumber evidence="5 11">2.2.1.2</ecNumber>
    </recommendedName>
</protein>
<gene>
    <name evidence="11 13" type="primary">tal</name>
    <name evidence="13" type="ORF">SHK19_02610</name>
</gene>
<keyword evidence="14" id="KW-1185">Reference proteome</keyword>
<dbReference type="EMBL" id="CP141059">
    <property type="protein sequence ID" value="WQQ27127.1"/>
    <property type="molecule type" value="Genomic_DNA"/>
</dbReference>
<dbReference type="RefSeq" id="WP_322937744.1">
    <property type="nucleotide sequence ID" value="NZ_CP141059.1"/>
</dbReference>
<evidence type="ECO:0000256" key="5">
    <source>
        <dbReference type="ARBA" id="ARBA00013151"/>
    </source>
</evidence>
<dbReference type="Pfam" id="PF00923">
    <property type="entry name" value="TAL_FSA"/>
    <property type="match status" value="1"/>
</dbReference>
<comment type="similarity">
    <text evidence="4 11">Belongs to the transaldolase family. Type 2 subfamily.</text>
</comment>
<sequence>MTIDHAPTSADIWIRPVPGSPSDQPGTDGSTDDREADTAARPTRLQQLFVEQGHSPWLDGFSRGDLADGTLSRLVTDGIRGVTANPTTFTRAMEGSAEYDEQLAWLTSTACSAEEAYGELLAIDTIAACAALQPVHRTSNGLDGFVSVEVAPRFASNTGRTIAAARELHRRIDQTNLLVKVPATAQGVPAIKRLVAEGRSINVTLLFSLTRYDDVIEAYLSGLETYISHGGDPSRVHGFASFFVARVDAEIDQRLQQRGASGAGVLCGGAGIAQAKLAYQMFNERFSGGRWERLARHGAHAQRLLWASTSPKNPADRDTRYVEELIGPQLVSTLPKRTTRAFEQHGRVTRTIDTGVQDAKEHLRSLAEAGIDMADVGSTLETEGVSGFQRSFEQAMAVLDAKML</sequence>
<evidence type="ECO:0000256" key="12">
    <source>
        <dbReference type="SAM" id="MobiDB-lite"/>
    </source>
</evidence>
<organism evidence="13 14">
    <name type="scientific">Nocardioides bizhenqiangii</name>
    <dbReference type="NCBI Taxonomy" id="3095076"/>
    <lineage>
        <taxon>Bacteria</taxon>
        <taxon>Bacillati</taxon>
        <taxon>Actinomycetota</taxon>
        <taxon>Actinomycetes</taxon>
        <taxon>Propionibacteriales</taxon>
        <taxon>Nocardioidaceae</taxon>
        <taxon>Nocardioides</taxon>
    </lineage>
</organism>
<dbReference type="InterPro" id="IPR018225">
    <property type="entry name" value="Transaldolase_AS"/>
</dbReference>